<comment type="subcellular location">
    <subcellularLocation>
        <location evidence="1 8">Cell outer membrane</location>
        <topology evidence="1 8">Multi-pass membrane protein</topology>
    </subcellularLocation>
</comment>
<keyword evidence="13" id="KW-0675">Receptor</keyword>
<keyword evidence="6 8" id="KW-0472">Membrane</keyword>
<evidence type="ECO:0000256" key="10">
    <source>
        <dbReference type="SAM" id="SignalP"/>
    </source>
</evidence>
<dbReference type="Proteomes" id="UP001597557">
    <property type="component" value="Unassembled WGS sequence"/>
</dbReference>
<evidence type="ECO:0000256" key="7">
    <source>
        <dbReference type="ARBA" id="ARBA00023237"/>
    </source>
</evidence>
<dbReference type="InterPro" id="IPR012910">
    <property type="entry name" value="Plug_dom"/>
</dbReference>
<organism evidence="13 14">
    <name type="scientific">Mucilaginibacter ximonensis</name>
    <dbReference type="NCBI Taxonomy" id="538021"/>
    <lineage>
        <taxon>Bacteria</taxon>
        <taxon>Pseudomonadati</taxon>
        <taxon>Bacteroidota</taxon>
        <taxon>Sphingobacteriia</taxon>
        <taxon>Sphingobacteriales</taxon>
        <taxon>Sphingobacteriaceae</taxon>
        <taxon>Mucilaginibacter</taxon>
    </lineage>
</organism>
<dbReference type="RefSeq" id="WP_377186036.1">
    <property type="nucleotide sequence ID" value="NZ_JBHUPD010000002.1"/>
</dbReference>
<dbReference type="PROSITE" id="PS52016">
    <property type="entry name" value="TONB_DEPENDENT_REC_3"/>
    <property type="match status" value="1"/>
</dbReference>
<evidence type="ECO:0000256" key="8">
    <source>
        <dbReference type="PROSITE-ProRule" id="PRU01360"/>
    </source>
</evidence>
<dbReference type="EMBL" id="JBHUPD010000002">
    <property type="protein sequence ID" value="MFD2873373.1"/>
    <property type="molecule type" value="Genomic_DNA"/>
</dbReference>
<keyword evidence="3 8" id="KW-1134">Transmembrane beta strand</keyword>
<evidence type="ECO:0000256" key="2">
    <source>
        <dbReference type="ARBA" id="ARBA00022448"/>
    </source>
</evidence>
<dbReference type="Gene3D" id="2.40.170.20">
    <property type="entry name" value="TonB-dependent receptor, beta-barrel domain"/>
    <property type="match status" value="1"/>
</dbReference>
<dbReference type="Pfam" id="PF00593">
    <property type="entry name" value="TonB_dep_Rec_b-barrel"/>
    <property type="match status" value="1"/>
</dbReference>
<dbReference type="SUPFAM" id="SSF56935">
    <property type="entry name" value="Porins"/>
    <property type="match status" value="1"/>
</dbReference>
<reference evidence="14" key="1">
    <citation type="journal article" date="2019" name="Int. J. Syst. Evol. Microbiol.">
        <title>The Global Catalogue of Microorganisms (GCM) 10K type strain sequencing project: providing services to taxonomists for standard genome sequencing and annotation.</title>
        <authorList>
            <consortium name="The Broad Institute Genomics Platform"/>
            <consortium name="The Broad Institute Genome Sequencing Center for Infectious Disease"/>
            <person name="Wu L."/>
            <person name="Ma J."/>
        </authorList>
    </citation>
    <scope>NUCLEOTIDE SEQUENCE [LARGE SCALE GENOMIC DNA]</scope>
    <source>
        <strain evidence="14">KCTC 22437</strain>
    </source>
</reference>
<evidence type="ECO:0000256" key="3">
    <source>
        <dbReference type="ARBA" id="ARBA00022452"/>
    </source>
</evidence>
<evidence type="ECO:0000259" key="11">
    <source>
        <dbReference type="Pfam" id="PF00593"/>
    </source>
</evidence>
<evidence type="ECO:0000256" key="5">
    <source>
        <dbReference type="ARBA" id="ARBA00023077"/>
    </source>
</evidence>
<keyword evidence="14" id="KW-1185">Reference proteome</keyword>
<feature type="chain" id="PRO_5045733709" evidence="10">
    <location>
        <begin position="21"/>
        <end position="917"/>
    </location>
</feature>
<keyword evidence="5 9" id="KW-0798">TonB box</keyword>
<feature type="signal peptide" evidence="10">
    <location>
        <begin position="1"/>
        <end position="20"/>
    </location>
</feature>
<name>A0ABW5YDC2_9SPHI</name>
<accession>A0ABW5YDC2</accession>
<dbReference type="Pfam" id="PF13715">
    <property type="entry name" value="CarbopepD_reg_2"/>
    <property type="match status" value="1"/>
</dbReference>
<dbReference type="InterPro" id="IPR008969">
    <property type="entry name" value="CarboxyPept-like_regulatory"/>
</dbReference>
<dbReference type="SUPFAM" id="SSF49464">
    <property type="entry name" value="Carboxypeptidase regulatory domain-like"/>
    <property type="match status" value="1"/>
</dbReference>
<comment type="similarity">
    <text evidence="8 9">Belongs to the TonB-dependent receptor family.</text>
</comment>
<proteinExistence type="inferred from homology"/>
<evidence type="ECO:0000259" key="12">
    <source>
        <dbReference type="Pfam" id="PF07715"/>
    </source>
</evidence>
<dbReference type="PANTHER" id="PTHR40980:SF4">
    <property type="entry name" value="TONB-DEPENDENT RECEPTOR-LIKE BETA-BARREL DOMAIN-CONTAINING PROTEIN"/>
    <property type="match status" value="1"/>
</dbReference>
<evidence type="ECO:0000313" key="13">
    <source>
        <dbReference type="EMBL" id="MFD2873373.1"/>
    </source>
</evidence>
<evidence type="ECO:0000313" key="14">
    <source>
        <dbReference type="Proteomes" id="UP001597557"/>
    </source>
</evidence>
<comment type="caution">
    <text evidence="13">The sequence shown here is derived from an EMBL/GenBank/DDBJ whole genome shotgun (WGS) entry which is preliminary data.</text>
</comment>
<dbReference type="InterPro" id="IPR039426">
    <property type="entry name" value="TonB-dep_rcpt-like"/>
</dbReference>
<feature type="domain" description="TonB-dependent receptor-like beta-barrel" evidence="11">
    <location>
        <begin position="418"/>
        <end position="869"/>
    </location>
</feature>
<evidence type="ECO:0000256" key="1">
    <source>
        <dbReference type="ARBA" id="ARBA00004571"/>
    </source>
</evidence>
<dbReference type="Gene3D" id="2.60.40.1120">
    <property type="entry name" value="Carboxypeptidase-like, regulatory domain"/>
    <property type="match status" value="1"/>
</dbReference>
<dbReference type="PANTHER" id="PTHR40980">
    <property type="entry name" value="PLUG DOMAIN-CONTAINING PROTEIN"/>
    <property type="match status" value="1"/>
</dbReference>
<keyword evidence="7 8" id="KW-0998">Cell outer membrane</keyword>
<keyword evidence="10" id="KW-0732">Signal</keyword>
<dbReference type="Gene3D" id="2.170.130.10">
    <property type="entry name" value="TonB-dependent receptor, plug domain"/>
    <property type="match status" value="1"/>
</dbReference>
<dbReference type="InterPro" id="IPR036942">
    <property type="entry name" value="Beta-barrel_TonB_sf"/>
</dbReference>
<keyword evidence="2 8" id="KW-0813">Transport</keyword>
<keyword evidence="4 8" id="KW-0812">Transmembrane</keyword>
<dbReference type="Pfam" id="PF07715">
    <property type="entry name" value="Plug"/>
    <property type="match status" value="1"/>
</dbReference>
<evidence type="ECO:0000256" key="9">
    <source>
        <dbReference type="RuleBase" id="RU003357"/>
    </source>
</evidence>
<sequence>MRKIVLLIAVFNFCFLALNAQSVIIVKGSLSDAISHETLLGATVGIAGGKSMQTGLDGTFTFKLAQKGSYTFHCTYIGYRVLDTTIHISESTHISLKMNGSAAELNTVSITSRRSNETEASAKLDEKNAPQVMNIISAKAIQLSPDIIIANVLQRVSGVSVERSSNGDGRYAIIRGMDQRYNYTLINGIKIPSPDNKNRYVPLDLFPADLVERVEVTKALTPDMEGDAVGGVINMVMKNAPDQLYINASVSTGYSQNLFDRPFKSFPVSAIHMQSPYQANGPSYLAVPADFTRDNLNYTNKSFTPNTMANVSVGNRFFDKKLGVMIGASYQNTYKSYSSIFNPGDQYFDETGAEGTLRIKHAELRDYSTHTTRLGLNGKIDYRINKANRIEADGFYAVLDEAQTRLTTDTLQPAPRVGVGTGQVWWYARSRYQHQTIASATLKGDHAILPGLKFNWTGVYSKANSNVPDLAEYEIDGGYYADGTNPQPYQHPLKTTDYHRIWQSNSDRDVSGYGNLAYNNEIARIPFTLSFGGMYRDKHRNNLYEDYELRTVPNGDGSFQTWTDIYHFNWSVFNPAGSPVNANNYRSGETISAQYGMLKFRVSNLETVVGARVENTDQTYDTDLPVTSAAKSGKISYSDMLPSIHFKYMLNDKTNLRLSYFASVNRPSYFEIVPTLVKGDDYDESGNPNLKHATADNIDLRYELFPNSNEQVLLGAFYKRIQNPIEYGFVGDKFDQYQPNNYGDATNYGFEAVFEKYISRFGVRLNYTYTNSSITTTKIHTVNAVREAINETRPLQGQSAHIANAALLYKDNVHGLDLQLAWQYTGERIALVSPYYNFDVWQKGLSLFDFSGEKRFAKKYAVFIKVQNLLNAADKFYIKKPLSNPYPVPYETAGAAETLTQRSLYGQTYQIGFRYIF</sequence>
<dbReference type="InterPro" id="IPR037066">
    <property type="entry name" value="Plug_dom_sf"/>
</dbReference>
<dbReference type="InterPro" id="IPR000531">
    <property type="entry name" value="Beta-barrel_TonB"/>
</dbReference>
<feature type="domain" description="TonB-dependent receptor plug" evidence="12">
    <location>
        <begin position="126"/>
        <end position="232"/>
    </location>
</feature>
<protein>
    <submittedName>
        <fullName evidence="13">TonB-dependent receptor domain-containing protein</fullName>
    </submittedName>
</protein>
<evidence type="ECO:0000256" key="4">
    <source>
        <dbReference type="ARBA" id="ARBA00022692"/>
    </source>
</evidence>
<evidence type="ECO:0000256" key="6">
    <source>
        <dbReference type="ARBA" id="ARBA00023136"/>
    </source>
</evidence>
<gene>
    <name evidence="13" type="ORF">ACFS5N_12885</name>
</gene>